<evidence type="ECO:0000313" key="6">
    <source>
        <dbReference type="EMBL" id="MFI9099956.1"/>
    </source>
</evidence>
<keyword evidence="1" id="KW-0326">Glycosidase</keyword>
<keyword evidence="4" id="KW-1133">Transmembrane helix</keyword>
<keyword evidence="7" id="KW-1185">Reference proteome</keyword>
<keyword evidence="1" id="KW-0378">Hydrolase</keyword>
<reference evidence="6 7" key="1">
    <citation type="submission" date="2024-10" db="EMBL/GenBank/DDBJ databases">
        <title>The Natural Products Discovery Center: Release of the First 8490 Sequenced Strains for Exploring Actinobacteria Biosynthetic Diversity.</title>
        <authorList>
            <person name="Kalkreuter E."/>
            <person name="Kautsar S.A."/>
            <person name="Yang D."/>
            <person name="Bader C.D."/>
            <person name="Teijaro C.N."/>
            <person name="Fluegel L."/>
            <person name="Davis C.M."/>
            <person name="Simpson J.R."/>
            <person name="Lauterbach L."/>
            <person name="Steele A.D."/>
            <person name="Gui C."/>
            <person name="Meng S."/>
            <person name="Li G."/>
            <person name="Viehrig K."/>
            <person name="Ye F."/>
            <person name="Su P."/>
            <person name="Kiefer A.F."/>
            <person name="Nichols A."/>
            <person name="Cepeda A.J."/>
            <person name="Yan W."/>
            <person name="Fan B."/>
            <person name="Jiang Y."/>
            <person name="Adhikari A."/>
            <person name="Zheng C.-J."/>
            <person name="Schuster L."/>
            <person name="Cowan T.M."/>
            <person name="Smanski M.J."/>
            <person name="Chevrette M.G."/>
            <person name="De Carvalho L.P.S."/>
            <person name="Shen B."/>
        </authorList>
    </citation>
    <scope>NUCLEOTIDE SEQUENCE [LARGE SCALE GENOMIC DNA]</scope>
    <source>
        <strain evidence="6 7">NPDC053399</strain>
    </source>
</reference>
<dbReference type="Proteomes" id="UP001614394">
    <property type="component" value="Unassembled WGS sequence"/>
</dbReference>
<accession>A0ABW8C3E3</accession>
<evidence type="ECO:0000313" key="7">
    <source>
        <dbReference type="Proteomes" id="UP001614394"/>
    </source>
</evidence>
<sequence>MAGAGSTRGLRPRRLSEETLAAAPAPGRGTVLRQRAGSAATTLWATMRPTRNRSTGYLAIGAVGALIATSVAVGVGAAGSIPRLADIGAWLGSSGSGEAAHANGLTGDVDGKVKLPGMNGHSVTIAQDGRTVLVLDRKTGKVVRIDPSQLTAEQSTNYGTSGLQLVSGGTYAYVVDAAKGTVQRIDPALTTPTGDKVQLGPGLGTAAVDSQGTLWVPQPAKGTVVPFVNGAKSAEVKVAAPDHDLVLTLAQGRPVVTDRTDAVTKVLTVAGTQQTFNLQGGINDSAPVKILVPATTDSPMMPILASDSGALALVDVTSGQSINAKVPIQGHALGAPQVLGKKVYIPDGTTGSLLVYDTATSAFQDSVNVTKKPGNLELFVRNGLLWVNDQNNSSAAVINAGGDVHTIGKYTDKVPTARKKNDKPVEDNVPSSRPTHQAQQPTRPGKGQGGNTRPPTHAPATTPPPTQAPPTTPTKNCAINWEAGCPEPQTPGTPQAQSGDGSITLTFQPASGLTPKRYLLKGVGSGQTATPSEVGPNGPFTFQVDGGACGTEFSYTVVAEYAGGAASKESKSSAPVRPCVAPGAPQSLKISNNGGGHGAKVSWKAPSGASGVTYKVTWPGGSQSTQSTSQSVTGLENSKQYDVSVSTSNAAGSGAATSGTIDLTPPDVTMNITHNDDDPDPLAIRTVASTKSGGRAGQFPSNYQGAVTVHCRTTGSSEYHPYDKVTSDVWGKISSGSGNGYVADIYLDSRFNSAVWECQ</sequence>
<dbReference type="CDD" id="cd00063">
    <property type="entry name" value="FN3"/>
    <property type="match status" value="1"/>
</dbReference>
<evidence type="ECO:0000256" key="4">
    <source>
        <dbReference type="SAM" id="Phobius"/>
    </source>
</evidence>
<evidence type="ECO:0000256" key="2">
    <source>
        <dbReference type="ARBA" id="ARBA00023326"/>
    </source>
</evidence>
<dbReference type="Gene3D" id="2.130.10.10">
    <property type="entry name" value="YVTN repeat-like/Quinoprotein amine dehydrogenase"/>
    <property type="match status" value="1"/>
</dbReference>
<dbReference type="InterPro" id="IPR051200">
    <property type="entry name" value="Host-pathogen_enzymatic-act"/>
</dbReference>
<name>A0ABW8C3E3_9ACTN</name>
<dbReference type="SUPFAM" id="SSF63825">
    <property type="entry name" value="YWTD domain"/>
    <property type="match status" value="1"/>
</dbReference>
<dbReference type="InterPro" id="IPR013783">
    <property type="entry name" value="Ig-like_fold"/>
</dbReference>
<dbReference type="InterPro" id="IPR036116">
    <property type="entry name" value="FN3_sf"/>
</dbReference>
<feature type="domain" description="Fibronectin type-III" evidence="5">
    <location>
        <begin position="584"/>
        <end position="667"/>
    </location>
</feature>
<gene>
    <name evidence="6" type="ORF">ACIGXA_05495</name>
</gene>
<dbReference type="InterPro" id="IPR015943">
    <property type="entry name" value="WD40/YVTN_repeat-like_dom_sf"/>
</dbReference>
<evidence type="ECO:0000259" key="5">
    <source>
        <dbReference type="PROSITE" id="PS50853"/>
    </source>
</evidence>
<dbReference type="InterPro" id="IPR003961">
    <property type="entry name" value="FN3_dom"/>
</dbReference>
<feature type="compositionally biased region" description="Polar residues" evidence="3">
    <location>
        <begin position="490"/>
        <end position="509"/>
    </location>
</feature>
<feature type="region of interest" description="Disordered" evidence="3">
    <location>
        <begin position="411"/>
        <end position="509"/>
    </location>
</feature>
<dbReference type="RefSeq" id="WP_399644612.1">
    <property type="nucleotide sequence ID" value="NZ_JBITYG010000001.1"/>
</dbReference>
<feature type="compositionally biased region" description="Pro residues" evidence="3">
    <location>
        <begin position="461"/>
        <end position="472"/>
    </location>
</feature>
<keyword evidence="4" id="KW-0812">Transmembrane</keyword>
<keyword evidence="2" id="KW-0624">Polysaccharide degradation</keyword>
<dbReference type="PANTHER" id="PTHR47197">
    <property type="entry name" value="PROTEIN NIRF"/>
    <property type="match status" value="1"/>
</dbReference>
<dbReference type="Gene3D" id="2.60.40.10">
    <property type="entry name" value="Immunoglobulins"/>
    <property type="match status" value="1"/>
</dbReference>
<organism evidence="6 7">
    <name type="scientific">Streptomyces fildesensis</name>
    <dbReference type="NCBI Taxonomy" id="375757"/>
    <lineage>
        <taxon>Bacteria</taxon>
        <taxon>Bacillati</taxon>
        <taxon>Actinomycetota</taxon>
        <taxon>Actinomycetes</taxon>
        <taxon>Kitasatosporales</taxon>
        <taxon>Streptomycetaceae</taxon>
        <taxon>Streptomyces</taxon>
    </lineage>
</organism>
<feature type="compositionally biased region" description="Polar residues" evidence="3">
    <location>
        <begin position="429"/>
        <end position="442"/>
    </location>
</feature>
<feature type="transmembrane region" description="Helical" evidence="4">
    <location>
        <begin position="57"/>
        <end position="78"/>
    </location>
</feature>
<dbReference type="SMART" id="SM00060">
    <property type="entry name" value="FN3"/>
    <property type="match status" value="2"/>
</dbReference>
<dbReference type="SUPFAM" id="SSF49265">
    <property type="entry name" value="Fibronectin type III"/>
    <property type="match status" value="2"/>
</dbReference>
<proteinExistence type="predicted"/>
<keyword evidence="4" id="KW-0472">Membrane</keyword>
<dbReference type="Pfam" id="PF00041">
    <property type="entry name" value="fn3"/>
    <property type="match status" value="1"/>
</dbReference>
<keyword evidence="2" id="KW-0119">Carbohydrate metabolism</keyword>
<comment type="caution">
    <text evidence="6">The sequence shown here is derived from an EMBL/GenBank/DDBJ whole genome shotgun (WGS) entry which is preliminary data.</text>
</comment>
<dbReference type="PROSITE" id="PS50853">
    <property type="entry name" value="FN3"/>
    <property type="match status" value="1"/>
</dbReference>
<protein>
    <submittedName>
        <fullName evidence="6">Fibronectin type III domain-containing protein</fullName>
    </submittedName>
</protein>
<dbReference type="EMBL" id="JBITYG010000001">
    <property type="protein sequence ID" value="MFI9099956.1"/>
    <property type="molecule type" value="Genomic_DNA"/>
</dbReference>
<evidence type="ECO:0000256" key="3">
    <source>
        <dbReference type="SAM" id="MobiDB-lite"/>
    </source>
</evidence>
<evidence type="ECO:0000256" key="1">
    <source>
        <dbReference type="ARBA" id="ARBA00023295"/>
    </source>
</evidence>
<dbReference type="PANTHER" id="PTHR47197:SF3">
    <property type="entry name" value="DIHYDRO-HEME D1 DEHYDROGENASE"/>
    <property type="match status" value="1"/>
</dbReference>